<proteinExistence type="predicted"/>
<dbReference type="EMBL" id="JAEFCI010007407">
    <property type="protein sequence ID" value="KAG5459083.1"/>
    <property type="molecule type" value="Genomic_DNA"/>
</dbReference>
<feature type="region of interest" description="Disordered" evidence="1">
    <location>
        <begin position="1"/>
        <end position="51"/>
    </location>
</feature>
<sequence>MPATRSDISGERKTRPANRSSPPPTGKRESEGGREKRADVGGGGGGRQPEPQAMQGLMMLRVCEARRIPLPAGVSPFEAQWPSGPPVATPQQIREQRKPCWWLPYAVLEFDKNELVIDALGGNASNPIWNYRANLLLIPPLLAASSDLLVAPRGSPRNPPDSDLDGAGPRRNPAFCSDVSRDSEAVVSIFLRTSPPEAAKPADIGAGRGAVRGGRNPSRAAPSKQVGDVFLGSVCIKPDFVDGRVVDQWFPLSNLPAAPAVAGSSGHVSAVHVQFMFKRDSKQAPLSIDSFDLLKVIGKGSFGKVGYDSRPPGRSARSGAWGGIPISAVLQPHSRKTSALPSQ</sequence>
<name>A0A8H8DI21_9FUNG</name>
<evidence type="ECO:0000313" key="3">
    <source>
        <dbReference type="Proteomes" id="UP000673691"/>
    </source>
</evidence>
<feature type="compositionally biased region" description="Basic and acidic residues" evidence="1">
    <location>
        <begin position="26"/>
        <end position="39"/>
    </location>
</feature>
<reference evidence="2 3" key="1">
    <citation type="journal article" name="Sci. Rep.">
        <title>Genome-scale phylogenetic analyses confirm Olpidium as the closest living zoosporic fungus to the non-flagellated, terrestrial fungi.</title>
        <authorList>
            <person name="Chang Y."/>
            <person name="Rochon D."/>
            <person name="Sekimoto S."/>
            <person name="Wang Y."/>
            <person name="Chovatia M."/>
            <person name="Sandor L."/>
            <person name="Salamov A."/>
            <person name="Grigoriev I.V."/>
            <person name="Stajich J.E."/>
            <person name="Spatafora J.W."/>
        </authorList>
    </citation>
    <scope>NUCLEOTIDE SEQUENCE [LARGE SCALE GENOMIC DNA]</scope>
    <source>
        <strain evidence="2">S191</strain>
    </source>
</reference>
<dbReference type="Proteomes" id="UP000673691">
    <property type="component" value="Unassembled WGS sequence"/>
</dbReference>
<feature type="region of interest" description="Disordered" evidence="1">
    <location>
        <begin position="152"/>
        <end position="175"/>
    </location>
</feature>
<protein>
    <submittedName>
        <fullName evidence="2">Uncharacterized protein</fullName>
    </submittedName>
</protein>
<gene>
    <name evidence="2" type="ORF">BJ554DRAFT_569</name>
</gene>
<keyword evidence="3" id="KW-1185">Reference proteome</keyword>
<comment type="caution">
    <text evidence="2">The sequence shown here is derived from an EMBL/GenBank/DDBJ whole genome shotgun (WGS) entry which is preliminary data.</text>
</comment>
<feature type="region of interest" description="Disordered" evidence="1">
    <location>
        <begin position="198"/>
        <end position="223"/>
    </location>
</feature>
<dbReference type="OrthoDB" id="63267at2759"/>
<evidence type="ECO:0000256" key="1">
    <source>
        <dbReference type="SAM" id="MobiDB-lite"/>
    </source>
</evidence>
<organism evidence="2 3">
    <name type="scientific">Olpidium bornovanus</name>
    <dbReference type="NCBI Taxonomy" id="278681"/>
    <lineage>
        <taxon>Eukaryota</taxon>
        <taxon>Fungi</taxon>
        <taxon>Fungi incertae sedis</taxon>
        <taxon>Olpidiomycota</taxon>
        <taxon>Olpidiomycotina</taxon>
        <taxon>Olpidiomycetes</taxon>
        <taxon>Olpidiales</taxon>
        <taxon>Olpidiaceae</taxon>
        <taxon>Olpidium</taxon>
    </lineage>
</organism>
<dbReference type="AlphaFoldDB" id="A0A8H8DI21"/>
<accession>A0A8H8DI21</accession>
<dbReference type="CDD" id="cd11651">
    <property type="entry name" value="YPK1_N_like"/>
    <property type="match status" value="1"/>
</dbReference>
<dbReference type="Gene3D" id="3.30.200.20">
    <property type="entry name" value="Phosphorylase Kinase, domain 1"/>
    <property type="match status" value="1"/>
</dbReference>
<evidence type="ECO:0000313" key="2">
    <source>
        <dbReference type="EMBL" id="KAG5459083.1"/>
    </source>
</evidence>
<feature type="non-terminal residue" evidence="2">
    <location>
        <position position="343"/>
    </location>
</feature>